<dbReference type="Proteomes" id="UP001164632">
    <property type="component" value="Chromosome"/>
</dbReference>
<dbReference type="InterPro" id="IPR016039">
    <property type="entry name" value="Thiolase-like"/>
</dbReference>
<organism evidence="6 7">
    <name type="scientific">Stutzerimonas frequens</name>
    <dbReference type="NCBI Taxonomy" id="2968969"/>
    <lineage>
        <taxon>Bacteria</taxon>
        <taxon>Pseudomonadati</taxon>
        <taxon>Pseudomonadota</taxon>
        <taxon>Gammaproteobacteria</taxon>
        <taxon>Pseudomonadales</taxon>
        <taxon>Pseudomonadaceae</taxon>
        <taxon>Stutzerimonas</taxon>
    </lineage>
</organism>
<evidence type="ECO:0000256" key="4">
    <source>
        <dbReference type="RuleBase" id="RU003694"/>
    </source>
</evidence>
<dbReference type="InterPro" id="IPR014031">
    <property type="entry name" value="Ketoacyl_synth_C"/>
</dbReference>
<dbReference type="RefSeq" id="WP_267932060.1">
    <property type="nucleotide sequence ID" value="NZ_CP113257.1"/>
</dbReference>
<dbReference type="InterPro" id="IPR000794">
    <property type="entry name" value="Beta-ketoacyl_synthase"/>
</dbReference>
<evidence type="ECO:0000256" key="3">
    <source>
        <dbReference type="ARBA" id="ARBA00022679"/>
    </source>
</evidence>
<sequence>MNGRRVVVTGMAGITSLGSDWTSIEANFSANRSGIRRMAEWDRFTELNTRLAGPVDDFSVPPHWTRKQLRSMGRVSRLSVLAAERALADAGLLEDASIRDGRMGVACGSSTGSTEEIKAFGNMLLNSVADGLNANSYIRMMPHTTAANISIFFGLTGRVIPTSSACTSGSQGIGYAYEAIKFGRLPLMLAGGAEELCATEAMVFDALYATSLKNDAPHTSPRPYDSGRDGLVIGEGAGMLVLEELEHALARGATIHAELVGFGSNADGQHATKPEQLTMRRAMELALEDAGLAPAAIGYVNGHGTATEQGDIAETQATQALFGSGMPISSQKSFLGHTLGACGALESWFSIEMMNRDRYIHTLNLDSVDPRCGELDYLQGAPRAMQHEYVMNNNFAFGGINTSLIFRRWA</sequence>
<dbReference type="InterPro" id="IPR018201">
    <property type="entry name" value="Ketoacyl_synth_AS"/>
</dbReference>
<dbReference type="NCBIfam" id="NF006587">
    <property type="entry name" value="PRK09116.1"/>
    <property type="match status" value="1"/>
</dbReference>
<evidence type="ECO:0000256" key="1">
    <source>
        <dbReference type="ARBA" id="ARBA00005194"/>
    </source>
</evidence>
<dbReference type="Pfam" id="PF02801">
    <property type="entry name" value="Ketoacyl-synt_C"/>
    <property type="match status" value="1"/>
</dbReference>
<reference evidence="6" key="1">
    <citation type="submission" date="2022-11" db="EMBL/GenBank/DDBJ databases">
        <title>Genomic of Pseudomonas TF18.</title>
        <authorList>
            <person name="Liu T."/>
        </authorList>
    </citation>
    <scope>NUCLEOTIDE SEQUENCE</scope>
    <source>
        <strain evidence="6">TF18</strain>
    </source>
</reference>
<dbReference type="PANTHER" id="PTHR11712:SF325">
    <property type="entry name" value="3-OXOACYL-(ACYL-CARRIER-PROTEIN) SYNTHASE II FABF"/>
    <property type="match status" value="1"/>
</dbReference>
<evidence type="ECO:0000259" key="5">
    <source>
        <dbReference type="PROSITE" id="PS52004"/>
    </source>
</evidence>
<keyword evidence="6" id="KW-0012">Acyltransferase</keyword>
<dbReference type="EC" id="2.3.1.179" evidence="6"/>
<dbReference type="InterPro" id="IPR020841">
    <property type="entry name" value="PKS_Beta-ketoAc_synthase_dom"/>
</dbReference>
<dbReference type="Gene3D" id="3.40.47.10">
    <property type="match status" value="2"/>
</dbReference>
<evidence type="ECO:0000313" key="7">
    <source>
        <dbReference type="Proteomes" id="UP001164632"/>
    </source>
</evidence>
<evidence type="ECO:0000313" key="6">
    <source>
        <dbReference type="EMBL" id="WAE53207.1"/>
    </source>
</evidence>
<dbReference type="GO" id="GO:0004315">
    <property type="term" value="F:3-oxoacyl-[acyl-carrier-protein] synthase activity"/>
    <property type="evidence" value="ECO:0007669"/>
    <property type="project" value="UniProtKB-EC"/>
</dbReference>
<name>A0AA47E2W9_9GAMM</name>
<protein>
    <submittedName>
        <fullName evidence="6">Beta-ketoacyl-ACP synthase</fullName>
        <ecNumber evidence="6">2.3.1.179</ecNumber>
    </submittedName>
</protein>
<keyword evidence="3 4" id="KW-0808">Transferase</keyword>
<dbReference type="AlphaFoldDB" id="A0AA47E2W9"/>
<dbReference type="CDD" id="cd00834">
    <property type="entry name" value="KAS_I_II"/>
    <property type="match status" value="1"/>
</dbReference>
<dbReference type="GO" id="GO:0005829">
    <property type="term" value="C:cytosol"/>
    <property type="evidence" value="ECO:0007669"/>
    <property type="project" value="TreeGrafter"/>
</dbReference>
<dbReference type="Pfam" id="PF00109">
    <property type="entry name" value="ketoacyl-synt"/>
    <property type="match status" value="1"/>
</dbReference>
<dbReference type="PROSITE" id="PS00606">
    <property type="entry name" value="KS3_1"/>
    <property type="match status" value="1"/>
</dbReference>
<dbReference type="EMBL" id="CP113257">
    <property type="protein sequence ID" value="WAE53207.1"/>
    <property type="molecule type" value="Genomic_DNA"/>
</dbReference>
<proteinExistence type="inferred from homology"/>
<dbReference type="FunFam" id="3.40.47.10:FF:000018">
    <property type="entry name" value="3-oxoacyl-[acyl-carrier-protein] synthase 2"/>
    <property type="match status" value="1"/>
</dbReference>
<comment type="similarity">
    <text evidence="2 4">Belongs to the thiolase-like superfamily. Beta-ketoacyl-ACP synthases family.</text>
</comment>
<dbReference type="SUPFAM" id="SSF53901">
    <property type="entry name" value="Thiolase-like"/>
    <property type="match status" value="2"/>
</dbReference>
<dbReference type="PROSITE" id="PS52004">
    <property type="entry name" value="KS3_2"/>
    <property type="match status" value="1"/>
</dbReference>
<feature type="domain" description="Ketosynthase family 3 (KS3)" evidence="5">
    <location>
        <begin position="3"/>
        <end position="408"/>
    </location>
</feature>
<dbReference type="SMART" id="SM00825">
    <property type="entry name" value="PKS_KS"/>
    <property type="match status" value="1"/>
</dbReference>
<dbReference type="PANTHER" id="PTHR11712">
    <property type="entry name" value="POLYKETIDE SYNTHASE-RELATED"/>
    <property type="match status" value="1"/>
</dbReference>
<dbReference type="GO" id="GO:0006633">
    <property type="term" value="P:fatty acid biosynthetic process"/>
    <property type="evidence" value="ECO:0007669"/>
    <property type="project" value="InterPro"/>
</dbReference>
<accession>A0AA47E2W9</accession>
<dbReference type="InterPro" id="IPR014030">
    <property type="entry name" value="Ketoacyl_synth_N"/>
</dbReference>
<evidence type="ECO:0000256" key="2">
    <source>
        <dbReference type="ARBA" id="ARBA00008467"/>
    </source>
</evidence>
<gene>
    <name evidence="6" type="ORF">OSV15_03135</name>
</gene>
<comment type="pathway">
    <text evidence="1">Lipid metabolism; fatty acid biosynthesis.</text>
</comment>